<dbReference type="Proteomes" id="UP001261125">
    <property type="component" value="Unassembled WGS sequence"/>
</dbReference>
<evidence type="ECO:0000313" key="1">
    <source>
        <dbReference type="EMBL" id="MDU0346529.1"/>
    </source>
</evidence>
<accession>A0ABU3SP12</accession>
<evidence type="ECO:0000313" key="2">
    <source>
        <dbReference type="Proteomes" id="UP001261125"/>
    </source>
</evidence>
<sequence>MTILDDAVVAYVWRPSSSIPGKHPDAVSDPALRARVEEIIAELDAIRPGADAADLMPWADREARAVAAGHPELGEPGIKALRDLLSWTWR</sequence>
<dbReference type="RefSeq" id="WP_316004823.1">
    <property type="nucleotide sequence ID" value="NZ_JAWDIT010000004.1"/>
</dbReference>
<keyword evidence="2" id="KW-1185">Reference proteome</keyword>
<comment type="caution">
    <text evidence="1">The sequence shown here is derived from an EMBL/GenBank/DDBJ whole genome shotgun (WGS) entry which is preliminary data.</text>
</comment>
<reference evidence="1 2" key="1">
    <citation type="submission" date="2023-09" db="EMBL/GenBank/DDBJ databases">
        <title>Microbacterium fusihabitans sp. nov., Microbacterium phycihabitans sp. nov., and Microbacterium cervinum sp. nov., isolated from dried seaweeds of beach.</title>
        <authorList>
            <person name="Lee S.D."/>
        </authorList>
    </citation>
    <scope>NUCLEOTIDE SEQUENCE [LARGE SCALE GENOMIC DNA]</scope>
    <source>
        <strain evidence="1 2">KSW2-29</strain>
    </source>
</reference>
<gene>
    <name evidence="1" type="ORF">RWH44_12565</name>
</gene>
<dbReference type="EMBL" id="JAWDIT010000004">
    <property type="protein sequence ID" value="MDU0346529.1"/>
    <property type="molecule type" value="Genomic_DNA"/>
</dbReference>
<protein>
    <submittedName>
        <fullName evidence="1">Uncharacterized protein</fullName>
    </submittedName>
</protein>
<proteinExistence type="predicted"/>
<organism evidence="1 2">
    <name type="scientific">Microbacterium phycohabitans</name>
    <dbReference type="NCBI Taxonomy" id="3075993"/>
    <lineage>
        <taxon>Bacteria</taxon>
        <taxon>Bacillati</taxon>
        <taxon>Actinomycetota</taxon>
        <taxon>Actinomycetes</taxon>
        <taxon>Micrococcales</taxon>
        <taxon>Microbacteriaceae</taxon>
        <taxon>Microbacterium</taxon>
    </lineage>
</organism>
<name>A0ABU3SP12_9MICO</name>